<dbReference type="KEGG" id="sapp:SAC06_05430"/>
<dbReference type="Gene3D" id="3.30.70.890">
    <property type="entry name" value="GHMP kinase, C-terminal domain"/>
    <property type="match status" value="1"/>
</dbReference>
<protein>
    <submittedName>
        <fullName evidence="10">Galactokinase family protein</fullName>
    </submittedName>
</protein>
<dbReference type="InterPro" id="IPR000705">
    <property type="entry name" value="Galactokinase"/>
</dbReference>
<dbReference type="AlphaFoldDB" id="A0AAU7V468"/>
<dbReference type="GO" id="GO:0004335">
    <property type="term" value="F:galactokinase activity"/>
    <property type="evidence" value="ECO:0007669"/>
    <property type="project" value="InterPro"/>
</dbReference>
<dbReference type="Pfam" id="PF00288">
    <property type="entry name" value="GHMP_kinases_N"/>
    <property type="match status" value="1"/>
</dbReference>
<keyword evidence="3" id="KW-0547">Nucleotide-binding</keyword>
<dbReference type="GO" id="GO:0006012">
    <property type="term" value="P:galactose metabolic process"/>
    <property type="evidence" value="ECO:0007669"/>
    <property type="project" value="UniProtKB-KW"/>
</dbReference>
<dbReference type="PRINTS" id="PR00473">
    <property type="entry name" value="GALCTOKINASE"/>
</dbReference>
<name>A0AAU7V468_9ACTO</name>
<feature type="domain" description="GHMP kinase C-terminal" evidence="8">
    <location>
        <begin position="288"/>
        <end position="366"/>
    </location>
</feature>
<dbReference type="SUPFAM" id="SSF55060">
    <property type="entry name" value="GHMP Kinase, C-terminal domain"/>
    <property type="match status" value="1"/>
</dbReference>
<dbReference type="PRINTS" id="PR00959">
    <property type="entry name" value="MEVGALKINASE"/>
</dbReference>
<evidence type="ECO:0000256" key="6">
    <source>
        <dbReference type="ARBA" id="ARBA00023144"/>
    </source>
</evidence>
<keyword evidence="6" id="KW-0119">Carbohydrate metabolism</keyword>
<dbReference type="PROSITE" id="PS00627">
    <property type="entry name" value="GHMP_KINASES_ATP"/>
    <property type="match status" value="1"/>
</dbReference>
<dbReference type="InterPro" id="IPR013750">
    <property type="entry name" value="GHMP_kinase_C_dom"/>
</dbReference>
<dbReference type="GO" id="GO:0005524">
    <property type="term" value="F:ATP binding"/>
    <property type="evidence" value="ECO:0007669"/>
    <property type="project" value="UniProtKB-KW"/>
</dbReference>
<dbReference type="PANTHER" id="PTHR10457:SF7">
    <property type="entry name" value="GALACTOKINASE-RELATED"/>
    <property type="match status" value="1"/>
</dbReference>
<dbReference type="Pfam" id="PF10509">
    <property type="entry name" value="GalKase_gal_bdg"/>
    <property type="match status" value="1"/>
</dbReference>
<dbReference type="RefSeq" id="WP_350257305.1">
    <property type="nucleotide sequence ID" value="NZ_CP138335.1"/>
</dbReference>
<organism evidence="10">
    <name type="scientific">Scrofimicrobium appendicitidis</name>
    <dbReference type="NCBI Taxonomy" id="3079930"/>
    <lineage>
        <taxon>Bacteria</taxon>
        <taxon>Bacillati</taxon>
        <taxon>Actinomycetota</taxon>
        <taxon>Actinomycetes</taxon>
        <taxon>Actinomycetales</taxon>
        <taxon>Actinomycetaceae</taxon>
        <taxon>Scrofimicrobium</taxon>
    </lineage>
</organism>
<dbReference type="GO" id="GO:0005829">
    <property type="term" value="C:cytosol"/>
    <property type="evidence" value="ECO:0007669"/>
    <property type="project" value="TreeGrafter"/>
</dbReference>
<sequence>MSWFVPGRLEVLGKHTDYAGGKSLLAAIDRGVTATIQPAREGITATTTAVPGIVNADGTDSLPAGHWGNYVRTVVERLQANFGSLQPAHIEVDSTLPLASGMSSSSALMVAIALSLIDENHLRDSAQWQENIGDNIDLAGYLSTIENGLSFKGLAGQRGVGTFGGSEDHTAMLHAQPGRISEFSFCPIREESQVDFPDNWSFVIAMSGVPAEKTGAAREAYNRASAQAAELVTLWNRDTGAVEHYLADILATGEQARNHLTKLAEAAGLGSRLQAYLVETEVAIPAALAGLRSDQMDRFGQAANQSHANARDVLGNQVPETNRLQELALELGAVGSTGFGAGFGGSVWAAVPSESAPEFSERWLEAYLGEFPARAEAASVMVGRPGSPAHRL</sequence>
<reference evidence="10" key="1">
    <citation type="submission" date="2023-11" db="EMBL/GenBank/DDBJ databases">
        <title>Scrofimicrobium hongkongense sp. nov., isolated from a patient with peritonitis.</title>
        <authorList>
            <person name="Lao H.Y."/>
            <person name="Wong A.Y.P."/>
            <person name="Ng T.L."/>
            <person name="Wong R.Y.L."/>
            <person name="Yau M.C.Y."/>
            <person name="Lam J.Y.W."/>
            <person name="Siu G.K.H."/>
        </authorList>
    </citation>
    <scope>NUCLEOTIDE SEQUENCE</scope>
    <source>
        <strain evidence="10">R131</strain>
    </source>
</reference>
<dbReference type="EMBL" id="CP138335">
    <property type="protein sequence ID" value="XBW07099.1"/>
    <property type="molecule type" value="Genomic_DNA"/>
</dbReference>
<keyword evidence="2" id="KW-0808">Transferase</keyword>
<keyword evidence="5" id="KW-0067">ATP-binding</keyword>
<dbReference type="InterPro" id="IPR020568">
    <property type="entry name" value="Ribosomal_Su5_D2-typ_SF"/>
</dbReference>
<keyword evidence="4" id="KW-0418">Kinase</keyword>
<dbReference type="InterPro" id="IPR036554">
    <property type="entry name" value="GHMP_kinase_C_sf"/>
</dbReference>
<evidence type="ECO:0000313" key="10">
    <source>
        <dbReference type="EMBL" id="XBW07099.1"/>
    </source>
</evidence>
<comment type="similarity">
    <text evidence="1">Belongs to the GHMP kinase family. GalK subfamily.</text>
</comment>
<gene>
    <name evidence="10" type="ORF">SAC06_05430</name>
</gene>
<evidence type="ECO:0000256" key="4">
    <source>
        <dbReference type="ARBA" id="ARBA00022777"/>
    </source>
</evidence>
<dbReference type="InterPro" id="IPR006204">
    <property type="entry name" value="GHMP_kinase_N_dom"/>
</dbReference>
<dbReference type="PANTHER" id="PTHR10457">
    <property type="entry name" value="MEVALONATE KINASE/GALACTOKINASE"/>
    <property type="match status" value="1"/>
</dbReference>
<keyword evidence="6" id="KW-0299">Galactose metabolism</keyword>
<feature type="domain" description="Galactokinase N-terminal" evidence="9">
    <location>
        <begin position="3"/>
        <end position="38"/>
    </location>
</feature>
<dbReference type="Pfam" id="PF08544">
    <property type="entry name" value="GHMP_kinases_C"/>
    <property type="match status" value="1"/>
</dbReference>
<evidence type="ECO:0000256" key="1">
    <source>
        <dbReference type="ARBA" id="ARBA00006566"/>
    </source>
</evidence>
<evidence type="ECO:0000256" key="2">
    <source>
        <dbReference type="ARBA" id="ARBA00022679"/>
    </source>
</evidence>
<evidence type="ECO:0000259" key="9">
    <source>
        <dbReference type="Pfam" id="PF10509"/>
    </source>
</evidence>
<evidence type="ECO:0000256" key="3">
    <source>
        <dbReference type="ARBA" id="ARBA00022741"/>
    </source>
</evidence>
<dbReference type="SUPFAM" id="SSF54211">
    <property type="entry name" value="Ribosomal protein S5 domain 2-like"/>
    <property type="match status" value="1"/>
</dbReference>
<accession>A0AAU7V468</accession>
<dbReference type="InterPro" id="IPR006206">
    <property type="entry name" value="Mevalonate/galactokinase"/>
</dbReference>
<dbReference type="InterPro" id="IPR014721">
    <property type="entry name" value="Ribsml_uS5_D2-typ_fold_subgr"/>
</dbReference>
<feature type="domain" description="GHMP kinase N-terminal" evidence="7">
    <location>
        <begin position="69"/>
        <end position="118"/>
    </location>
</feature>
<dbReference type="PIRSF" id="PIRSF000530">
    <property type="entry name" value="Galactokinase"/>
    <property type="match status" value="1"/>
</dbReference>
<evidence type="ECO:0000259" key="8">
    <source>
        <dbReference type="Pfam" id="PF08544"/>
    </source>
</evidence>
<dbReference type="InterPro" id="IPR019539">
    <property type="entry name" value="GalKase_N"/>
</dbReference>
<evidence type="ECO:0000256" key="5">
    <source>
        <dbReference type="ARBA" id="ARBA00022840"/>
    </source>
</evidence>
<proteinExistence type="inferred from homology"/>
<dbReference type="Gene3D" id="3.30.230.10">
    <property type="match status" value="1"/>
</dbReference>
<evidence type="ECO:0000259" key="7">
    <source>
        <dbReference type="Pfam" id="PF00288"/>
    </source>
</evidence>
<dbReference type="InterPro" id="IPR006203">
    <property type="entry name" value="GHMP_knse_ATP-bd_CS"/>
</dbReference>